<organism evidence="1 2">
    <name type="scientific">Sphingobium terrigena</name>
    <dbReference type="NCBI Taxonomy" id="2304063"/>
    <lineage>
        <taxon>Bacteria</taxon>
        <taxon>Pseudomonadati</taxon>
        <taxon>Pseudomonadota</taxon>
        <taxon>Alphaproteobacteria</taxon>
        <taxon>Sphingomonadales</taxon>
        <taxon>Sphingomonadaceae</taxon>
        <taxon>Sphingobium</taxon>
    </lineage>
</organism>
<gene>
    <name evidence="1" type="ORF">D0Z70_22505</name>
</gene>
<dbReference type="AlphaFoldDB" id="A0A418YLE1"/>
<evidence type="ECO:0000313" key="1">
    <source>
        <dbReference type="EMBL" id="RJG51805.1"/>
    </source>
</evidence>
<keyword evidence="2" id="KW-1185">Reference proteome</keyword>
<dbReference type="Proteomes" id="UP000283469">
    <property type="component" value="Unassembled WGS sequence"/>
</dbReference>
<name>A0A418YLE1_9SPHN</name>
<dbReference type="EMBL" id="QVRA01000039">
    <property type="protein sequence ID" value="RJG51805.1"/>
    <property type="molecule type" value="Genomic_DNA"/>
</dbReference>
<proteinExistence type="predicted"/>
<reference evidence="1 2" key="1">
    <citation type="submission" date="2018-08" db="EMBL/GenBank/DDBJ databases">
        <title>Sphingobium sp. EO9.</title>
        <authorList>
            <person name="Park Y."/>
            <person name="Kim K.H."/>
            <person name="Jeon C.O."/>
        </authorList>
    </citation>
    <scope>NUCLEOTIDE SEQUENCE [LARGE SCALE GENOMIC DNA]</scope>
    <source>
        <strain evidence="1 2">EO9</strain>
    </source>
</reference>
<evidence type="ECO:0000313" key="2">
    <source>
        <dbReference type="Proteomes" id="UP000283469"/>
    </source>
</evidence>
<sequence>MWWPGQAWVDLIAAYGPERIERGHRVTLIKFAAEGEDRDPIMERDGPVATAWLSERGAAHA</sequence>
<protein>
    <submittedName>
        <fullName evidence="1">Uncharacterized protein</fullName>
    </submittedName>
</protein>
<accession>A0A418YLE1</accession>
<comment type="caution">
    <text evidence="1">The sequence shown here is derived from an EMBL/GenBank/DDBJ whole genome shotgun (WGS) entry which is preliminary data.</text>
</comment>